<dbReference type="Pfam" id="PF11706">
    <property type="entry name" value="zf-CGNR"/>
    <property type="match status" value="1"/>
</dbReference>
<dbReference type="PANTHER" id="PTHR35525:SF3">
    <property type="entry name" value="BLL6575 PROTEIN"/>
    <property type="match status" value="1"/>
</dbReference>
<reference evidence="2 3" key="1">
    <citation type="submission" date="2024-09" db="EMBL/GenBank/DDBJ databases">
        <authorList>
            <person name="Sun Q."/>
            <person name="Mori K."/>
        </authorList>
    </citation>
    <scope>NUCLEOTIDE SEQUENCE [LARGE SCALE GENOMIC DNA]</scope>
    <source>
        <strain evidence="2 3">TBRC 1851</strain>
    </source>
</reference>
<accession>A0ABV6UD24</accession>
<evidence type="ECO:0000313" key="2">
    <source>
        <dbReference type="EMBL" id="MFC0866105.1"/>
    </source>
</evidence>
<evidence type="ECO:0000313" key="3">
    <source>
        <dbReference type="Proteomes" id="UP001589870"/>
    </source>
</evidence>
<organism evidence="2 3">
    <name type="scientific">Sphaerimonospora cavernae</name>
    <dbReference type="NCBI Taxonomy" id="1740611"/>
    <lineage>
        <taxon>Bacteria</taxon>
        <taxon>Bacillati</taxon>
        <taxon>Actinomycetota</taxon>
        <taxon>Actinomycetes</taxon>
        <taxon>Streptosporangiales</taxon>
        <taxon>Streptosporangiaceae</taxon>
        <taxon>Sphaerimonospora</taxon>
    </lineage>
</organism>
<dbReference type="Pfam" id="PF07336">
    <property type="entry name" value="ABATE"/>
    <property type="match status" value="1"/>
</dbReference>
<dbReference type="SUPFAM" id="SSF160904">
    <property type="entry name" value="Jann2411-like"/>
    <property type="match status" value="1"/>
</dbReference>
<dbReference type="InterPro" id="IPR010852">
    <property type="entry name" value="ABATE"/>
</dbReference>
<dbReference type="RefSeq" id="WP_394304104.1">
    <property type="nucleotide sequence ID" value="NZ_JBHMQT010000067.1"/>
</dbReference>
<gene>
    <name evidence="2" type="ORF">ACFHYQ_27785</name>
</gene>
<dbReference type="InterPro" id="IPR021005">
    <property type="entry name" value="Znf_CGNR"/>
</dbReference>
<dbReference type="Gene3D" id="1.10.3300.10">
    <property type="entry name" value="Jann2411-like domain"/>
    <property type="match status" value="1"/>
</dbReference>
<feature type="domain" description="Zinc finger CGNR" evidence="1">
    <location>
        <begin position="146"/>
        <end position="189"/>
    </location>
</feature>
<protein>
    <submittedName>
        <fullName evidence="2">CGNR zinc finger domain-containing protein</fullName>
    </submittedName>
</protein>
<proteinExistence type="predicted"/>
<evidence type="ECO:0000259" key="1">
    <source>
        <dbReference type="Pfam" id="PF11706"/>
    </source>
</evidence>
<sequence length="194" mass="21512">MVSQRSVGQSKRQDAPGALEIVRTFINTRDLELTTDDLSDPEGLRDWLSGHGLLDPSASVSPGEWRQAVEVREALRALARRNSGRPISPEDTAALNRLSCDADVRLRYDLDGTQTLGPRHGEGVREALGRILAIVGTTTLDGTWQRLKVCPAEGCLWAFYDHSRNRSGTWCQMAECGNRAKARAYRRRHSNAAE</sequence>
<keyword evidence="3" id="KW-1185">Reference proteome</keyword>
<dbReference type="EMBL" id="JBHMQT010000067">
    <property type="protein sequence ID" value="MFC0866105.1"/>
    <property type="molecule type" value="Genomic_DNA"/>
</dbReference>
<comment type="caution">
    <text evidence="2">The sequence shown here is derived from an EMBL/GenBank/DDBJ whole genome shotgun (WGS) entry which is preliminary data.</text>
</comment>
<dbReference type="Proteomes" id="UP001589870">
    <property type="component" value="Unassembled WGS sequence"/>
</dbReference>
<dbReference type="InterPro" id="IPR023286">
    <property type="entry name" value="ABATE_dom_sf"/>
</dbReference>
<dbReference type="PANTHER" id="PTHR35525">
    <property type="entry name" value="BLL6575 PROTEIN"/>
    <property type="match status" value="1"/>
</dbReference>
<name>A0ABV6UD24_9ACTN</name>